<dbReference type="RefSeq" id="YP_009664458.1">
    <property type="nucleotide sequence ID" value="NC_043027.1"/>
</dbReference>
<gene>
    <name evidence="2" type="primary">257</name>
    <name evidence="2" type="ORF">PBI_PBS1_257</name>
</gene>
<keyword evidence="1" id="KW-1133">Transmembrane helix</keyword>
<reference evidence="2 3" key="1">
    <citation type="submission" date="2017-06" db="EMBL/GenBank/DDBJ databases">
        <authorList>
            <person name="Russell D.A."/>
            <person name="Jacobs-Sera D."/>
            <person name="Duda R."/>
            <person name="Hatfull G.F."/>
            <person name="Hendrix R.W."/>
        </authorList>
    </citation>
    <scope>NUCLEOTIDE SEQUENCE [LARGE SCALE GENOMIC DNA]</scope>
</reference>
<feature type="transmembrane region" description="Helical" evidence="1">
    <location>
        <begin position="46"/>
        <end position="67"/>
    </location>
</feature>
<evidence type="ECO:0000313" key="2">
    <source>
        <dbReference type="EMBL" id="ASU00079.1"/>
    </source>
</evidence>
<protein>
    <submittedName>
        <fullName evidence="2">Uncharacterized protein</fullName>
    </submittedName>
</protein>
<evidence type="ECO:0000313" key="3">
    <source>
        <dbReference type="Proteomes" id="UP000226236"/>
    </source>
</evidence>
<evidence type="ECO:0000256" key="1">
    <source>
        <dbReference type="SAM" id="Phobius"/>
    </source>
</evidence>
<keyword evidence="1" id="KW-0472">Membrane</keyword>
<dbReference type="EMBL" id="MF360957">
    <property type="protein sequence ID" value="ASU00079.1"/>
    <property type="molecule type" value="Genomic_DNA"/>
</dbReference>
<dbReference type="Proteomes" id="UP000226236">
    <property type="component" value="Segment"/>
</dbReference>
<accession>A0A223LF03</accession>
<keyword evidence="1" id="KW-0812">Transmembrane</keyword>
<organism evidence="2 3">
    <name type="scientific">Bacillus phage PBS1</name>
    <dbReference type="NCBI Taxonomy" id="2884423"/>
    <lineage>
        <taxon>Viruses</taxon>
        <taxon>Duplodnaviria</taxon>
        <taxon>Heunggongvirae</taxon>
        <taxon>Uroviricota</taxon>
        <taxon>Caudoviricetes</taxon>
        <taxon>Takahashivirus</taxon>
        <taxon>Bacillus phage PBS1</taxon>
    </lineage>
</organism>
<sequence length="69" mass="7655">MSAKNIVKFLNNIMIILSVIGGVLAIALFITNFISEDSYSFVSTLLIDWLGVFCSVGASNTIFYYIILR</sequence>
<feature type="transmembrane region" description="Helical" evidence="1">
    <location>
        <begin position="12"/>
        <end position="34"/>
    </location>
</feature>
<keyword evidence="3" id="KW-1185">Reference proteome</keyword>
<name>A0A223LF03_BPPB1</name>
<proteinExistence type="predicted"/>
<dbReference type="GeneID" id="40524490"/>